<name>A0ABW2ZY86_9ACTN</name>
<dbReference type="Gene3D" id="3.30.9.10">
    <property type="entry name" value="D-Amino Acid Oxidase, subunit A, domain 2"/>
    <property type="match status" value="1"/>
</dbReference>
<evidence type="ECO:0000313" key="7">
    <source>
        <dbReference type="Proteomes" id="UP001597053"/>
    </source>
</evidence>
<evidence type="ECO:0000259" key="5">
    <source>
        <dbReference type="Pfam" id="PF01266"/>
    </source>
</evidence>
<evidence type="ECO:0000256" key="4">
    <source>
        <dbReference type="ARBA" id="ARBA00023002"/>
    </source>
</evidence>
<comment type="similarity">
    <text evidence="2">Belongs to the DadA oxidoreductase family.</text>
</comment>
<keyword evidence="7" id="KW-1185">Reference proteome</keyword>
<dbReference type="PANTHER" id="PTHR13847:SF286">
    <property type="entry name" value="D-AMINO ACID DEHYDROGENASE"/>
    <property type="match status" value="1"/>
</dbReference>
<keyword evidence="4" id="KW-0560">Oxidoreductase</keyword>
<dbReference type="InterPro" id="IPR036188">
    <property type="entry name" value="FAD/NAD-bd_sf"/>
</dbReference>
<dbReference type="Proteomes" id="UP001597053">
    <property type="component" value="Unassembled WGS sequence"/>
</dbReference>
<feature type="domain" description="FAD dependent oxidoreductase" evidence="5">
    <location>
        <begin position="8"/>
        <end position="310"/>
    </location>
</feature>
<evidence type="ECO:0000313" key="6">
    <source>
        <dbReference type="EMBL" id="MFD0783612.1"/>
    </source>
</evidence>
<comment type="cofactor">
    <cofactor evidence="1">
        <name>FAD</name>
        <dbReference type="ChEBI" id="CHEBI:57692"/>
    </cofactor>
</comment>
<gene>
    <name evidence="6" type="ORF">ACFQZ8_06765</name>
</gene>
<dbReference type="Gene3D" id="3.50.50.60">
    <property type="entry name" value="FAD/NAD(P)-binding domain"/>
    <property type="match status" value="1"/>
</dbReference>
<sequence length="374" mass="41472">MSREVASDVVVVGAGVSGLLTSLKLAQVGLRVTLVERSSTIAPAASSRNEGWLHAGTYHASAIADPHEAVQVARKCLYGYHQIRNLAPESLEWSNGLAIALVTEPVRSEQAEGRWEEAQVRFRRVRPRDVEPALPNVDLSRAVCAYLVQDVGIDIRLLYRRLLTEALRSGVSIELDSEFHFVSDTVGECVRRHDGAVSRLRYRRAVLAAGHEINRLSTQLGCPVPLRLWKSHILYGPQLVDRPVFWLDPLEVAIVNHTPSVSVVGMTTDAIEVEKADFEVEPSRIALVQEAMRRTIVGEHGDRFTAYACIKVDMRSGRVPLSVNSEIRRLSSAVYCVSPGKLTEAPFVADRVVHQICDELLDGRIPARPWDQAR</sequence>
<accession>A0ABW2ZY86</accession>
<dbReference type="SUPFAM" id="SSF51905">
    <property type="entry name" value="FAD/NAD(P)-binding domain"/>
    <property type="match status" value="1"/>
</dbReference>
<proteinExistence type="inferred from homology"/>
<evidence type="ECO:0000256" key="2">
    <source>
        <dbReference type="ARBA" id="ARBA00009410"/>
    </source>
</evidence>
<reference evidence="7" key="1">
    <citation type="journal article" date="2019" name="Int. J. Syst. Evol. Microbiol.">
        <title>The Global Catalogue of Microorganisms (GCM) 10K type strain sequencing project: providing services to taxonomists for standard genome sequencing and annotation.</title>
        <authorList>
            <consortium name="The Broad Institute Genomics Platform"/>
            <consortium name="The Broad Institute Genome Sequencing Center for Infectious Disease"/>
            <person name="Wu L."/>
            <person name="Ma J."/>
        </authorList>
    </citation>
    <scope>NUCLEOTIDE SEQUENCE [LARGE SCALE GENOMIC DNA]</scope>
    <source>
        <strain evidence="7">JCM 32148</strain>
    </source>
</reference>
<evidence type="ECO:0000256" key="3">
    <source>
        <dbReference type="ARBA" id="ARBA00022630"/>
    </source>
</evidence>
<dbReference type="InterPro" id="IPR006076">
    <property type="entry name" value="FAD-dep_OxRdtase"/>
</dbReference>
<dbReference type="Pfam" id="PF01266">
    <property type="entry name" value="DAO"/>
    <property type="match status" value="1"/>
</dbReference>
<organism evidence="6 7">
    <name type="scientific">Micromonospora azadirachtae</name>
    <dbReference type="NCBI Taxonomy" id="1970735"/>
    <lineage>
        <taxon>Bacteria</taxon>
        <taxon>Bacillati</taxon>
        <taxon>Actinomycetota</taxon>
        <taxon>Actinomycetes</taxon>
        <taxon>Micromonosporales</taxon>
        <taxon>Micromonosporaceae</taxon>
        <taxon>Micromonospora</taxon>
    </lineage>
</organism>
<evidence type="ECO:0000256" key="1">
    <source>
        <dbReference type="ARBA" id="ARBA00001974"/>
    </source>
</evidence>
<comment type="caution">
    <text evidence="6">The sequence shown here is derived from an EMBL/GenBank/DDBJ whole genome shotgun (WGS) entry which is preliminary data.</text>
</comment>
<protein>
    <submittedName>
        <fullName evidence="6">FAD-dependent oxidoreductase</fullName>
    </submittedName>
</protein>
<dbReference type="EMBL" id="JBHTHM010000184">
    <property type="protein sequence ID" value="MFD0783612.1"/>
    <property type="molecule type" value="Genomic_DNA"/>
</dbReference>
<dbReference type="PANTHER" id="PTHR13847">
    <property type="entry name" value="SARCOSINE DEHYDROGENASE-RELATED"/>
    <property type="match status" value="1"/>
</dbReference>
<keyword evidence="3" id="KW-0285">Flavoprotein</keyword>